<evidence type="ECO:0000256" key="6">
    <source>
        <dbReference type="ARBA" id="ARBA00023002"/>
    </source>
</evidence>
<evidence type="ECO:0000313" key="11">
    <source>
        <dbReference type="EMBL" id="NDY95031.1"/>
    </source>
</evidence>
<evidence type="ECO:0000313" key="12">
    <source>
        <dbReference type="Proteomes" id="UP000484885"/>
    </source>
</evidence>
<accession>A0A845V476</accession>
<proteinExistence type="inferred from homology"/>
<protein>
    <recommendedName>
        <fullName evidence="3 9">Peptide methionine sulfoxide reductase MsrB</fullName>
        <ecNumber evidence="2 9">1.8.4.12</ecNumber>
    </recommendedName>
    <alternativeName>
        <fullName evidence="8 9">Peptide-methionine (R)-S-oxide reductase</fullName>
    </alternativeName>
</protein>
<evidence type="ECO:0000259" key="10">
    <source>
        <dbReference type="PROSITE" id="PS51790"/>
    </source>
</evidence>
<feature type="binding site" evidence="9">
    <location>
        <position position="50"/>
    </location>
    <ligand>
        <name>Zn(2+)</name>
        <dbReference type="ChEBI" id="CHEBI:29105"/>
    </ligand>
</feature>
<dbReference type="FunFam" id="2.170.150.20:FF:000001">
    <property type="entry name" value="Peptide methionine sulfoxide reductase MsrB"/>
    <property type="match status" value="1"/>
</dbReference>
<dbReference type="PANTHER" id="PTHR10173">
    <property type="entry name" value="METHIONINE SULFOXIDE REDUCTASE"/>
    <property type="match status" value="1"/>
</dbReference>
<dbReference type="EMBL" id="JAAGSC010000036">
    <property type="protein sequence ID" value="NDY95031.1"/>
    <property type="molecule type" value="Genomic_DNA"/>
</dbReference>
<keyword evidence="5 9" id="KW-0862">Zinc</keyword>
<evidence type="ECO:0000256" key="7">
    <source>
        <dbReference type="ARBA" id="ARBA00048488"/>
    </source>
</evidence>
<dbReference type="InterPro" id="IPR002579">
    <property type="entry name" value="Met_Sox_Rdtase_MsrB_dom"/>
</dbReference>
<dbReference type="EC" id="1.8.4.12" evidence="2 9"/>
<comment type="cofactor">
    <cofactor evidence="9">
        <name>Zn(2+)</name>
        <dbReference type="ChEBI" id="CHEBI:29105"/>
    </cofactor>
    <text evidence="9">Binds 1 zinc ion per subunit. The zinc ion is important for the structural integrity of the protein.</text>
</comment>
<comment type="similarity">
    <text evidence="1 9">Belongs to the MsrB Met sulfoxide reductase family.</text>
</comment>
<evidence type="ECO:0000256" key="8">
    <source>
        <dbReference type="ARBA" id="ARBA00075819"/>
    </source>
</evidence>
<keyword evidence="6 9" id="KW-0560">Oxidoreductase</keyword>
<organism evidence="11 12">
    <name type="scientific">Wenzhouxiangella limi</name>
    <dbReference type="NCBI Taxonomy" id="2707351"/>
    <lineage>
        <taxon>Bacteria</taxon>
        <taxon>Pseudomonadati</taxon>
        <taxon>Pseudomonadota</taxon>
        <taxon>Gammaproteobacteria</taxon>
        <taxon>Chromatiales</taxon>
        <taxon>Wenzhouxiangellaceae</taxon>
        <taxon>Wenzhouxiangella</taxon>
    </lineage>
</organism>
<keyword evidence="4 9" id="KW-0479">Metal-binding</keyword>
<dbReference type="Pfam" id="PF01641">
    <property type="entry name" value="SelR"/>
    <property type="match status" value="1"/>
</dbReference>
<evidence type="ECO:0000256" key="9">
    <source>
        <dbReference type="HAMAP-Rule" id="MF_01400"/>
    </source>
</evidence>
<dbReference type="HAMAP" id="MF_01400">
    <property type="entry name" value="MsrB"/>
    <property type="match status" value="1"/>
</dbReference>
<feature type="active site" description="Nucleophile" evidence="9">
    <location>
        <position position="119"/>
    </location>
</feature>
<dbReference type="GO" id="GO:0033743">
    <property type="term" value="F:peptide-methionine (R)-S-oxide reductase activity"/>
    <property type="evidence" value="ECO:0007669"/>
    <property type="project" value="UniProtKB-UniRule"/>
</dbReference>
<dbReference type="Gene3D" id="2.170.150.20">
    <property type="entry name" value="Peptide methionine sulfoxide reductase"/>
    <property type="match status" value="1"/>
</dbReference>
<dbReference type="NCBIfam" id="TIGR00357">
    <property type="entry name" value="peptide-methionine (R)-S-oxide reductase MsrB"/>
    <property type="match status" value="1"/>
</dbReference>
<dbReference type="SUPFAM" id="SSF51316">
    <property type="entry name" value="Mss4-like"/>
    <property type="match status" value="1"/>
</dbReference>
<evidence type="ECO:0000256" key="5">
    <source>
        <dbReference type="ARBA" id="ARBA00022833"/>
    </source>
</evidence>
<feature type="binding site" evidence="9">
    <location>
        <position position="99"/>
    </location>
    <ligand>
        <name>Zn(2+)</name>
        <dbReference type="ChEBI" id="CHEBI:29105"/>
    </ligand>
</feature>
<reference evidence="11 12" key="1">
    <citation type="submission" date="2020-02" db="EMBL/GenBank/DDBJ databases">
        <authorList>
            <person name="Zhang X.-Y."/>
        </authorList>
    </citation>
    <scope>NUCLEOTIDE SEQUENCE [LARGE SCALE GENOMIC DNA]</scope>
    <source>
        <strain evidence="11 12">C33</strain>
    </source>
</reference>
<dbReference type="InterPro" id="IPR011057">
    <property type="entry name" value="Mss4-like_sf"/>
</dbReference>
<dbReference type="GO" id="GO:0005737">
    <property type="term" value="C:cytoplasm"/>
    <property type="evidence" value="ECO:0007669"/>
    <property type="project" value="TreeGrafter"/>
</dbReference>
<evidence type="ECO:0000256" key="4">
    <source>
        <dbReference type="ARBA" id="ARBA00022723"/>
    </source>
</evidence>
<evidence type="ECO:0000256" key="1">
    <source>
        <dbReference type="ARBA" id="ARBA00007174"/>
    </source>
</evidence>
<dbReference type="PANTHER" id="PTHR10173:SF52">
    <property type="entry name" value="METHIONINE-R-SULFOXIDE REDUCTASE B1"/>
    <property type="match status" value="1"/>
</dbReference>
<dbReference type="GO" id="GO:0030091">
    <property type="term" value="P:protein repair"/>
    <property type="evidence" value="ECO:0007669"/>
    <property type="project" value="InterPro"/>
</dbReference>
<gene>
    <name evidence="9 11" type="primary">msrB</name>
    <name evidence="11" type="ORF">G3I74_04735</name>
</gene>
<dbReference type="RefSeq" id="WP_164210444.1">
    <property type="nucleotide sequence ID" value="NZ_JAAGSC010000036.1"/>
</dbReference>
<sequence length="131" mass="15041">MTKIERSEAEWRERLDEETFRVTRQAGTERPFSGQYNDHFDKGVYHCVCCDHPLFDSGSKFHSGCGWPSYHGELEEAGIKQRPDTTHGMRRIELLCPKCDAHLGHVFNDGPPPTGLRYCINSVSLTFKPRE</sequence>
<comment type="caution">
    <text evidence="11">The sequence shown here is derived from an EMBL/GenBank/DDBJ whole genome shotgun (WGS) entry which is preliminary data.</text>
</comment>
<dbReference type="GO" id="GO:0008270">
    <property type="term" value="F:zinc ion binding"/>
    <property type="evidence" value="ECO:0007669"/>
    <property type="project" value="UniProtKB-UniRule"/>
</dbReference>
<feature type="binding site" evidence="9">
    <location>
        <position position="47"/>
    </location>
    <ligand>
        <name>Zn(2+)</name>
        <dbReference type="ChEBI" id="CHEBI:29105"/>
    </ligand>
</feature>
<feature type="domain" description="MsrB" evidence="10">
    <location>
        <begin position="8"/>
        <end position="130"/>
    </location>
</feature>
<comment type="catalytic activity">
    <reaction evidence="7 9">
        <text>L-methionyl-[protein] + [thioredoxin]-disulfide + H2O = L-methionyl-(R)-S-oxide-[protein] + [thioredoxin]-dithiol</text>
        <dbReference type="Rhea" id="RHEA:24164"/>
        <dbReference type="Rhea" id="RHEA-COMP:10698"/>
        <dbReference type="Rhea" id="RHEA-COMP:10700"/>
        <dbReference type="Rhea" id="RHEA-COMP:12313"/>
        <dbReference type="Rhea" id="RHEA-COMP:12314"/>
        <dbReference type="ChEBI" id="CHEBI:15377"/>
        <dbReference type="ChEBI" id="CHEBI:16044"/>
        <dbReference type="ChEBI" id="CHEBI:29950"/>
        <dbReference type="ChEBI" id="CHEBI:45764"/>
        <dbReference type="ChEBI" id="CHEBI:50058"/>
        <dbReference type="EC" id="1.8.4.12"/>
    </reaction>
</comment>
<dbReference type="GO" id="GO:0006979">
    <property type="term" value="P:response to oxidative stress"/>
    <property type="evidence" value="ECO:0007669"/>
    <property type="project" value="InterPro"/>
</dbReference>
<evidence type="ECO:0000256" key="3">
    <source>
        <dbReference type="ARBA" id="ARBA00021130"/>
    </source>
</evidence>
<dbReference type="Proteomes" id="UP000484885">
    <property type="component" value="Unassembled WGS sequence"/>
</dbReference>
<keyword evidence="12" id="KW-1185">Reference proteome</keyword>
<evidence type="ECO:0000256" key="2">
    <source>
        <dbReference type="ARBA" id="ARBA00012499"/>
    </source>
</evidence>
<dbReference type="InterPro" id="IPR028427">
    <property type="entry name" value="Met_Sox_Rdtase_MsrB"/>
</dbReference>
<dbReference type="PROSITE" id="PS51790">
    <property type="entry name" value="MSRB"/>
    <property type="match status" value="1"/>
</dbReference>
<name>A0A845V476_9GAMM</name>
<dbReference type="AlphaFoldDB" id="A0A845V476"/>
<feature type="binding site" evidence="9">
    <location>
        <position position="96"/>
    </location>
    <ligand>
        <name>Zn(2+)</name>
        <dbReference type="ChEBI" id="CHEBI:29105"/>
    </ligand>
</feature>